<geneLocation type="mitochondrion" evidence="2"/>
<dbReference type="InterPro" id="IPR005706">
    <property type="entry name" value="Ribosomal_uS2_bac/mit/plastid"/>
</dbReference>
<keyword evidence="2" id="KW-0687">Ribonucleoprotein</keyword>
<dbReference type="AlphaFoldDB" id="A0A8D5QKU6"/>
<protein>
    <recommendedName>
        <fullName evidence="1">30S ribosomal protein S2, chloroplastic</fullName>
    </recommendedName>
</protein>
<dbReference type="GO" id="GO:0005763">
    <property type="term" value="C:mitochondrial small ribosomal subunit"/>
    <property type="evidence" value="ECO:0007669"/>
    <property type="project" value="TreeGrafter"/>
</dbReference>
<keyword evidence="2" id="KW-0496">Mitochondrion</keyword>
<dbReference type="EMBL" id="LC611390">
    <property type="protein sequence ID" value="BCT43056.1"/>
    <property type="molecule type" value="Genomic_DNA"/>
</dbReference>
<evidence type="ECO:0000313" key="2">
    <source>
        <dbReference type="EMBL" id="BCT43056.1"/>
    </source>
</evidence>
<dbReference type="GO" id="GO:0006412">
    <property type="term" value="P:translation"/>
    <property type="evidence" value="ECO:0007669"/>
    <property type="project" value="InterPro"/>
</dbReference>
<keyword evidence="2" id="KW-0689">Ribosomal protein</keyword>
<gene>
    <name evidence="2" type="primary">rps2</name>
</gene>
<dbReference type="PANTHER" id="PTHR12534">
    <property type="entry name" value="30S RIBOSOMAL PROTEIN S2 PROKARYOTIC AND ORGANELLAR"/>
    <property type="match status" value="1"/>
</dbReference>
<dbReference type="InterPro" id="IPR018130">
    <property type="entry name" value="Ribosomal_uS2_CS"/>
</dbReference>
<dbReference type="GO" id="GO:0003735">
    <property type="term" value="F:structural constituent of ribosome"/>
    <property type="evidence" value="ECO:0007669"/>
    <property type="project" value="InterPro"/>
</dbReference>
<dbReference type="InterPro" id="IPR001865">
    <property type="entry name" value="Ribosomal_uS2"/>
</dbReference>
<name>A0A8D5QKU6_9LILI</name>
<proteinExistence type="predicted"/>
<dbReference type="CDD" id="cd01425">
    <property type="entry name" value="RPS2"/>
    <property type="match status" value="1"/>
</dbReference>
<dbReference type="PANTHER" id="PTHR12534:SF1">
    <property type="entry name" value="SMALL RIBOSOMAL SUBUNIT PROTEIN US2M"/>
    <property type="match status" value="1"/>
</dbReference>
<dbReference type="PROSITE" id="PS00962">
    <property type="entry name" value="RIBOSOMAL_S2_1"/>
    <property type="match status" value="1"/>
</dbReference>
<accession>A0A8D5QKU6</accession>
<dbReference type="Pfam" id="PF00318">
    <property type="entry name" value="Ribosomal_S2"/>
    <property type="match status" value="2"/>
</dbReference>
<reference evidence="2" key="1">
    <citation type="submission" date="2021-02" db="EMBL/GenBank/DDBJ databases">
        <title>The mitochondrial genes of bananas.</title>
        <authorList>
            <person name="Wu C.S."/>
        </authorList>
    </citation>
    <scope>NUCLEOTIDE SEQUENCE</scope>
</reference>
<organism evidence="2">
    <name type="scientific">Musa itinerans var. formosana</name>
    <dbReference type="NCBI Taxonomy" id="2813836"/>
    <lineage>
        <taxon>Eukaryota</taxon>
        <taxon>Viridiplantae</taxon>
        <taxon>Streptophyta</taxon>
        <taxon>Embryophyta</taxon>
        <taxon>Tracheophyta</taxon>
        <taxon>Spermatophyta</taxon>
        <taxon>Magnoliopsida</taxon>
        <taxon>Liliopsida</taxon>
        <taxon>Zingiberales</taxon>
        <taxon>Musaceae</taxon>
        <taxon>Musa</taxon>
    </lineage>
</organism>
<sequence length="231" mass="26165">MNYYLYLNKGKLQMTIYSIVIHKLLSTKAHLGRRVAAHHFNKVYICGSRNGIAILDSDKTLICLRNAFHFIGSLIRQKGRSFLLKTQNNNISYIMEEMASCINDSQCRIGAFLTHSCSRLTIGAKIRSRKKKINLGINKTGQQPDCVVILDPERKCSVILEADRSQIPIASLVFSTIPLISYKRITYPIPANDPIQFIYLFCHSITKTVLLERGRIVAIPEKQSNRVIAVL</sequence>
<evidence type="ECO:0000256" key="1">
    <source>
        <dbReference type="ARBA" id="ARBA00035546"/>
    </source>
</evidence>